<organism evidence="2 3">
    <name type="scientific">Limosa lapponica baueri</name>
    <dbReference type="NCBI Taxonomy" id="1758121"/>
    <lineage>
        <taxon>Eukaryota</taxon>
        <taxon>Metazoa</taxon>
        <taxon>Chordata</taxon>
        <taxon>Craniata</taxon>
        <taxon>Vertebrata</taxon>
        <taxon>Euteleostomi</taxon>
        <taxon>Archelosauria</taxon>
        <taxon>Archosauria</taxon>
        <taxon>Dinosauria</taxon>
        <taxon>Saurischia</taxon>
        <taxon>Theropoda</taxon>
        <taxon>Coelurosauria</taxon>
        <taxon>Aves</taxon>
        <taxon>Neognathae</taxon>
        <taxon>Neoaves</taxon>
        <taxon>Charadriiformes</taxon>
        <taxon>Scolopacidae</taxon>
        <taxon>Limosa</taxon>
    </lineage>
</organism>
<evidence type="ECO:0000256" key="1">
    <source>
        <dbReference type="SAM" id="MobiDB-lite"/>
    </source>
</evidence>
<reference evidence="3" key="2">
    <citation type="submission" date="2017-12" db="EMBL/GenBank/DDBJ databases">
        <title>Genome sequence of the Bar-tailed Godwit (Limosa lapponica baueri).</title>
        <authorList>
            <person name="Lima N.C.B."/>
            <person name="Parody-Merino A.M."/>
            <person name="Battley P.F."/>
            <person name="Fidler A.E."/>
            <person name="Prosdocimi F."/>
        </authorList>
    </citation>
    <scope>NUCLEOTIDE SEQUENCE [LARGE SCALE GENOMIC DNA]</scope>
</reference>
<dbReference type="AlphaFoldDB" id="A0A2I0TLJ3"/>
<feature type="compositionally biased region" description="Polar residues" evidence="1">
    <location>
        <begin position="53"/>
        <end position="76"/>
    </location>
</feature>
<feature type="compositionally biased region" description="Low complexity" evidence="1">
    <location>
        <begin position="91"/>
        <end position="110"/>
    </location>
</feature>
<dbReference type="Proteomes" id="UP000233556">
    <property type="component" value="Unassembled WGS sequence"/>
</dbReference>
<dbReference type="OrthoDB" id="6273691at2759"/>
<evidence type="ECO:0000313" key="3">
    <source>
        <dbReference type="Proteomes" id="UP000233556"/>
    </source>
</evidence>
<protein>
    <submittedName>
        <fullName evidence="2">Tensin-4</fullName>
    </submittedName>
</protein>
<sequence length="181" mass="19052">MGTWNVLGVGVPKHPDAGFGLLRSGTERDGLVFLILRHIKYIEMTPGRATCPEQLQGSPSPLGTLFSRSPQGNGSLPQKGGLRGNYSPGGTVVFSSPPRPVSPRSGTPTSAASPTCSKASECIAVPQQCTSGQTDSISYSNSLGFDNLLKPMQVVRTQQRSSWVSLLSTSPGSDTSYILGR</sequence>
<keyword evidence="3" id="KW-1185">Reference proteome</keyword>
<feature type="region of interest" description="Disordered" evidence="1">
    <location>
        <begin position="51"/>
        <end position="113"/>
    </location>
</feature>
<reference evidence="3" key="1">
    <citation type="submission" date="2017-11" db="EMBL/GenBank/DDBJ databases">
        <authorList>
            <person name="Lima N.C."/>
            <person name="Parody-Merino A.M."/>
            <person name="Battley P.F."/>
            <person name="Fidler A.E."/>
            <person name="Prosdocimi F."/>
        </authorList>
    </citation>
    <scope>NUCLEOTIDE SEQUENCE [LARGE SCALE GENOMIC DNA]</scope>
</reference>
<evidence type="ECO:0000313" key="2">
    <source>
        <dbReference type="EMBL" id="PKU34681.1"/>
    </source>
</evidence>
<name>A0A2I0TLJ3_LIMLA</name>
<accession>A0A2I0TLJ3</accession>
<gene>
    <name evidence="2" type="ORF">llap_15014</name>
</gene>
<dbReference type="EMBL" id="KZ508890">
    <property type="protein sequence ID" value="PKU34681.1"/>
    <property type="molecule type" value="Genomic_DNA"/>
</dbReference>
<proteinExistence type="predicted"/>